<evidence type="ECO:0000313" key="2">
    <source>
        <dbReference type="Proteomes" id="UP000184041"/>
    </source>
</evidence>
<name>A0A1M4YU98_9BACT</name>
<accession>A0A1M4YU98</accession>
<dbReference type="SUPFAM" id="SSF49464">
    <property type="entry name" value="Carboxypeptidase regulatory domain-like"/>
    <property type="match status" value="1"/>
</dbReference>
<sequence>MHNSKFKNTTTKTTQWFILHFCSSCLQVFRRLLRTNQAILINTISGKVRARDTGETLPNASVQVKGTQIGTTTNADGRFALVGLEADSITIRISYVGYRAEELE</sequence>
<dbReference type="AlphaFoldDB" id="A0A1M4YU98"/>
<organism evidence="1 2">
    <name type="scientific">Fodinibius roseus</name>
    <dbReference type="NCBI Taxonomy" id="1194090"/>
    <lineage>
        <taxon>Bacteria</taxon>
        <taxon>Pseudomonadati</taxon>
        <taxon>Balneolota</taxon>
        <taxon>Balneolia</taxon>
        <taxon>Balneolales</taxon>
        <taxon>Balneolaceae</taxon>
        <taxon>Fodinibius</taxon>
    </lineage>
</organism>
<dbReference type="STRING" id="1194090.SAMN05443144_105160"/>
<dbReference type="Gene3D" id="2.60.40.1120">
    <property type="entry name" value="Carboxypeptidase-like, regulatory domain"/>
    <property type="match status" value="1"/>
</dbReference>
<dbReference type="EMBL" id="FQUS01000005">
    <property type="protein sequence ID" value="SHF09389.1"/>
    <property type="molecule type" value="Genomic_DNA"/>
</dbReference>
<reference evidence="1 2" key="1">
    <citation type="submission" date="2016-11" db="EMBL/GenBank/DDBJ databases">
        <authorList>
            <person name="Jaros S."/>
            <person name="Januszkiewicz K."/>
            <person name="Wedrychowicz H."/>
        </authorList>
    </citation>
    <scope>NUCLEOTIDE SEQUENCE [LARGE SCALE GENOMIC DNA]</scope>
    <source>
        <strain evidence="1 2">DSM 21986</strain>
    </source>
</reference>
<dbReference type="InterPro" id="IPR008969">
    <property type="entry name" value="CarboxyPept-like_regulatory"/>
</dbReference>
<protein>
    <submittedName>
        <fullName evidence="1">CarboxypepD_reg-like domain-containing protein</fullName>
    </submittedName>
</protein>
<dbReference type="Proteomes" id="UP000184041">
    <property type="component" value="Unassembled WGS sequence"/>
</dbReference>
<evidence type="ECO:0000313" key="1">
    <source>
        <dbReference type="EMBL" id="SHF09389.1"/>
    </source>
</evidence>
<gene>
    <name evidence="1" type="ORF">SAMN05443144_105160</name>
</gene>
<dbReference type="Pfam" id="PF13715">
    <property type="entry name" value="CarbopepD_reg_2"/>
    <property type="match status" value="1"/>
</dbReference>
<proteinExistence type="predicted"/>
<dbReference type="OrthoDB" id="7432683at2"/>
<keyword evidence="2" id="KW-1185">Reference proteome</keyword>